<dbReference type="GO" id="GO:0008270">
    <property type="term" value="F:zinc ion binding"/>
    <property type="evidence" value="ECO:0007669"/>
    <property type="project" value="UniProtKB-KW"/>
</dbReference>
<dbReference type="InterPro" id="IPR044066">
    <property type="entry name" value="TRIAD_supradom"/>
</dbReference>
<evidence type="ECO:0000256" key="1">
    <source>
        <dbReference type="ARBA" id="ARBA00001798"/>
    </source>
</evidence>
<dbReference type="PROSITE" id="PS00518">
    <property type="entry name" value="ZF_RING_1"/>
    <property type="match status" value="1"/>
</dbReference>
<feature type="compositionally biased region" description="Acidic residues" evidence="12">
    <location>
        <begin position="593"/>
        <end position="608"/>
    </location>
</feature>
<dbReference type="Gene3D" id="1.20.120.1750">
    <property type="match status" value="1"/>
</dbReference>
<dbReference type="CDD" id="cd23820">
    <property type="entry name" value="RWD_RNF14"/>
    <property type="match status" value="1"/>
</dbReference>
<evidence type="ECO:0000256" key="12">
    <source>
        <dbReference type="SAM" id="MobiDB-lite"/>
    </source>
</evidence>
<dbReference type="Gene3D" id="3.30.40.10">
    <property type="entry name" value="Zinc/RING finger domain, C3HC4 (zinc finger)"/>
    <property type="match status" value="1"/>
</dbReference>
<dbReference type="InterPro" id="IPR047548">
    <property type="entry name" value="Rcat_RBR_RNF14"/>
</dbReference>
<keyword evidence="7 11" id="KW-0863">Zinc-finger</keyword>
<evidence type="ECO:0000259" key="15">
    <source>
        <dbReference type="PROSITE" id="PS51873"/>
    </source>
</evidence>
<feature type="domain" description="RWD" evidence="14">
    <location>
        <begin position="7"/>
        <end position="152"/>
    </location>
</feature>
<dbReference type="InParanoid" id="A0A1E1K4Z6"/>
<keyword evidence="4" id="KW-0808">Transferase</keyword>
<evidence type="ECO:0000256" key="7">
    <source>
        <dbReference type="ARBA" id="ARBA00022771"/>
    </source>
</evidence>
<dbReference type="PANTHER" id="PTHR11685">
    <property type="entry name" value="RBR FAMILY RING FINGER AND IBR DOMAIN-CONTAINING"/>
    <property type="match status" value="1"/>
</dbReference>
<dbReference type="Proteomes" id="UP000178129">
    <property type="component" value="Unassembled WGS sequence"/>
</dbReference>
<keyword evidence="6" id="KW-0677">Repeat</keyword>
<comment type="pathway">
    <text evidence="2">Protein modification; protein ubiquitination.</text>
</comment>
<evidence type="ECO:0000256" key="2">
    <source>
        <dbReference type="ARBA" id="ARBA00004906"/>
    </source>
</evidence>
<dbReference type="Pfam" id="PF05773">
    <property type="entry name" value="RWD"/>
    <property type="match status" value="1"/>
</dbReference>
<reference evidence="17" key="1">
    <citation type="submission" date="2016-03" db="EMBL/GenBank/DDBJ databases">
        <authorList>
            <person name="Ploux O."/>
        </authorList>
    </citation>
    <scope>NUCLEOTIDE SEQUENCE [LARGE SCALE GENOMIC DNA]</scope>
    <source>
        <strain evidence="17">UK7</strain>
    </source>
</reference>
<dbReference type="InterPro" id="IPR016135">
    <property type="entry name" value="UBQ-conjugating_enzyme/RWD"/>
</dbReference>
<dbReference type="Pfam" id="PF01485">
    <property type="entry name" value="IBR"/>
    <property type="match status" value="1"/>
</dbReference>
<evidence type="ECO:0000256" key="5">
    <source>
        <dbReference type="ARBA" id="ARBA00022723"/>
    </source>
</evidence>
<dbReference type="AlphaFoldDB" id="A0A1E1K4Z6"/>
<dbReference type="FunFam" id="3.30.40.10:FF:000416">
    <property type="entry name" value="RBR-type E3 ubiquitin transferase"/>
    <property type="match status" value="1"/>
</dbReference>
<dbReference type="PROSITE" id="PS51873">
    <property type="entry name" value="TRIAD"/>
    <property type="match status" value="1"/>
</dbReference>
<dbReference type="Gene3D" id="3.10.110.10">
    <property type="entry name" value="Ubiquitin Conjugating Enzyme"/>
    <property type="match status" value="1"/>
</dbReference>
<evidence type="ECO:0000259" key="14">
    <source>
        <dbReference type="PROSITE" id="PS50908"/>
    </source>
</evidence>
<feature type="region of interest" description="Disordered" evidence="12">
    <location>
        <begin position="534"/>
        <end position="578"/>
    </location>
</feature>
<dbReference type="InterPro" id="IPR006575">
    <property type="entry name" value="RWD_dom"/>
</dbReference>
<evidence type="ECO:0000259" key="13">
    <source>
        <dbReference type="PROSITE" id="PS50089"/>
    </source>
</evidence>
<evidence type="ECO:0000256" key="10">
    <source>
        <dbReference type="ARBA" id="ARBA00044508"/>
    </source>
</evidence>
<dbReference type="STRING" id="914237.A0A1E1K4Z6"/>
<dbReference type="InterPro" id="IPR031127">
    <property type="entry name" value="E3_UB_ligase_RBR"/>
</dbReference>
<name>A0A1E1K4Z6_9HELO</name>
<protein>
    <recommendedName>
        <fullName evidence="3">RBR-type E3 ubiquitin transferase</fullName>
        <ecNumber evidence="3">2.3.2.31</ecNumber>
    </recommendedName>
</protein>
<dbReference type="PROSITE" id="PS50908">
    <property type="entry name" value="RWD"/>
    <property type="match status" value="1"/>
</dbReference>
<evidence type="ECO:0000256" key="4">
    <source>
        <dbReference type="ARBA" id="ARBA00022679"/>
    </source>
</evidence>
<dbReference type="EMBL" id="FJUW01000007">
    <property type="protein sequence ID" value="CZS92960.1"/>
    <property type="molecule type" value="Genomic_DNA"/>
</dbReference>
<dbReference type="SMART" id="SM00647">
    <property type="entry name" value="IBR"/>
    <property type="match status" value="2"/>
</dbReference>
<dbReference type="CDD" id="cd20354">
    <property type="entry name" value="Rcat_RBR_RNF14"/>
    <property type="match status" value="1"/>
</dbReference>
<dbReference type="InterPro" id="IPR002867">
    <property type="entry name" value="IBR_dom"/>
</dbReference>
<dbReference type="SUPFAM" id="SSF57850">
    <property type="entry name" value="RING/U-box"/>
    <property type="match status" value="2"/>
</dbReference>
<dbReference type="InterPro" id="IPR001841">
    <property type="entry name" value="Znf_RING"/>
</dbReference>
<dbReference type="CDD" id="cd23134">
    <property type="entry name" value="RING-HC_ITT1-like"/>
    <property type="match status" value="1"/>
</dbReference>
<feature type="compositionally biased region" description="Acidic residues" evidence="12">
    <location>
        <begin position="466"/>
        <end position="477"/>
    </location>
</feature>
<keyword evidence="17" id="KW-1185">Reference proteome</keyword>
<comment type="similarity">
    <text evidence="10">Belongs to the RBR family. RNF14 subfamily.</text>
</comment>
<feature type="region of interest" description="Disordered" evidence="12">
    <location>
        <begin position="591"/>
        <end position="615"/>
    </location>
</feature>
<evidence type="ECO:0000256" key="6">
    <source>
        <dbReference type="ARBA" id="ARBA00022737"/>
    </source>
</evidence>
<organism evidence="16 17">
    <name type="scientific">Rhynchosporium graminicola</name>
    <dbReference type="NCBI Taxonomy" id="2792576"/>
    <lineage>
        <taxon>Eukaryota</taxon>
        <taxon>Fungi</taxon>
        <taxon>Dikarya</taxon>
        <taxon>Ascomycota</taxon>
        <taxon>Pezizomycotina</taxon>
        <taxon>Leotiomycetes</taxon>
        <taxon>Helotiales</taxon>
        <taxon>Ploettnerulaceae</taxon>
        <taxon>Rhynchosporium</taxon>
    </lineage>
</organism>
<feature type="domain" description="RING-type" evidence="15">
    <location>
        <begin position="187"/>
        <end position="445"/>
    </location>
</feature>
<dbReference type="GO" id="GO:0016567">
    <property type="term" value="P:protein ubiquitination"/>
    <property type="evidence" value="ECO:0007669"/>
    <property type="project" value="InterPro"/>
</dbReference>
<dbReference type="SUPFAM" id="SSF54495">
    <property type="entry name" value="UBC-like"/>
    <property type="match status" value="1"/>
</dbReference>
<accession>A0A1E1K4Z6</accession>
<dbReference type="PROSITE" id="PS50089">
    <property type="entry name" value="ZF_RING_2"/>
    <property type="match status" value="1"/>
</dbReference>
<gene>
    <name evidence="16" type="ORF">RCO7_01267</name>
</gene>
<dbReference type="InterPro" id="IPR013083">
    <property type="entry name" value="Znf_RING/FYVE/PHD"/>
</dbReference>
<keyword evidence="9" id="KW-0862">Zinc</keyword>
<feature type="region of interest" description="Disordered" evidence="12">
    <location>
        <begin position="452"/>
        <end position="477"/>
    </location>
</feature>
<dbReference type="InterPro" id="IPR017907">
    <property type="entry name" value="Znf_RING_CS"/>
</dbReference>
<evidence type="ECO:0000256" key="3">
    <source>
        <dbReference type="ARBA" id="ARBA00012251"/>
    </source>
</evidence>
<keyword evidence="5" id="KW-0479">Metal-binding</keyword>
<comment type="catalytic activity">
    <reaction evidence="1">
        <text>[E2 ubiquitin-conjugating enzyme]-S-ubiquitinyl-L-cysteine + [acceptor protein]-L-lysine = [E2 ubiquitin-conjugating enzyme]-L-cysteine + [acceptor protein]-N(6)-ubiquitinyl-L-lysine.</text>
        <dbReference type="EC" id="2.3.2.31"/>
    </reaction>
</comment>
<evidence type="ECO:0000313" key="17">
    <source>
        <dbReference type="Proteomes" id="UP000178129"/>
    </source>
</evidence>
<evidence type="ECO:0000256" key="11">
    <source>
        <dbReference type="PROSITE-ProRule" id="PRU00175"/>
    </source>
</evidence>
<dbReference type="SMART" id="SM00591">
    <property type="entry name" value="RWD"/>
    <property type="match status" value="1"/>
</dbReference>
<feature type="domain" description="RING-type" evidence="13">
    <location>
        <begin position="191"/>
        <end position="236"/>
    </location>
</feature>
<sequence length="615" mass="69464">MEDERQEELDCLTAIFPEILVDADNPFSVSMEIPVHPTSSVQVLFPASSDGLIPTPPLSAHFEQDEKEPRLAIAVESQNLSYLPSLQLHITLPDGYPESKAPTFKLSATPAWISRKQLDGLEGKGKEMWEEAGRSSVVYGYIDFLQQEAENAFGFAKEGRNLEVPQDFKISLLDYDIKATEAAFEKETFDCGICLDPKKGTVCHRMIDCGHVFCVQCLQDFYNDAITEGNLISVQCLTPGCAKKRGEEQVTKGRKAKPQLSPSELIQIPLAQETVTRYVKLKHKAELESDKNTVYCPRKWCQGAARSKKHRKPVGFEDTDTDYEEDDDGEKGYIAGADRLCICEDCSFAFCSRCFQGWHGELTSCMPRKDNGELTEEDKASLEYMKAHSTPCPTCSARAQKTHGCNHMICFKCHSHFCYLCSAWLPPANPYNHYNNKASSCYYRLWELEEGDGDDVVPGRPRPEMQDEDEDEEEEMPEPIIEVVQVPEIIEPEEPREPLAPLQREGPLVLRINHIPAPPPPPAPEVPVRVPNRARRQVPGPPAPNQRQIVRQRNVVPGGRRLNEAEEREAAEERRQEQAQQAWVQMFVQMAMNDEEDQLESDDEEDGGAWEIPVR</sequence>
<proteinExistence type="inferred from homology"/>
<evidence type="ECO:0000256" key="9">
    <source>
        <dbReference type="ARBA" id="ARBA00022833"/>
    </source>
</evidence>
<evidence type="ECO:0000256" key="8">
    <source>
        <dbReference type="ARBA" id="ARBA00022786"/>
    </source>
</evidence>
<dbReference type="GO" id="GO:0061630">
    <property type="term" value="F:ubiquitin protein ligase activity"/>
    <property type="evidence" value="ECO:0007669"/>
    <property type="project" value="UniProtKB-EC"/>
</dbReference>
<keyword evidence="8" id="KW-0833">Ubl conjugation pathway</keyword>
<dbReference type="EC" id="2.3.2.31" evidence="3"/>
<comment type="caution">
    <text evidence="16">The sequence shown here is derived from an EMBL/GenBank/DDBJ whole genome shotgun (WGS) entry which is preliminary data.</text>
</comment>
<evidence type="ECO:0000313" key="16">
    <source>
        <dbReference type="EMBL" id="CZS92960.1"/>
    </source>
</evidence>